<keyword evidence="3" id="KW-1185">Reference proteome</keyword>
<feature type="transmembrane region" description="Helical" evidence="1">
    <location>
        <begin position="57"/>
        <end position="83"/>
    </location>
</feature>
<feature type="transmembrane region" description="Helical" evidence="1">
    <location>
        <begin position="32"/>
        <end position="51"/>
    </location>
</feature>
<keyword evidence="1" id="KW-0472">Membrane</keyword>
<keyword evidence="1" id="KW-0812">Transmembrane</keyword>
<proteinExistence type="predicted"/>
<evidence type="ECO:0000256" key="1">
    <source>
        <dbReference type="SAM" id="Phobius"/>
    </source>
</evidence>
<dbReference type="EMBL" id="JABELX010000005">
    <property type="protein sequence ID" value="NNH71095.1"/>
    <property type="molecule type" value="Genomic_DNA"/>
</dbReference>
<accession>A0A849C427</accession>
<dbReference type="RefSeq" id="WP_067524600.1">
    <property type="nucleotide sequence ID" value="NZ_JABELX010000005.1"/>
</dbReference>
<dbReference type="AlphaFoldDB" id="A0A849C427"/>
<reference evidence="2 3" key="1">
    <citation type="submission" date="2020-05" db="EMBL/GenBank/DDBJ databases">
        <title>MicrobeNet Type strains.</title>
        <authorList>
            <person name="Nicholson A.C."/>
        </authorList>
    </citation>
    <scope>NUCLEOTIDE SEQUENCE [LARGE SCALE GENOMIC DNA]</scope>
    <source>
        <strain evidence="2 3">JCM 3224</strain>
    </source>
</reference>
<protein>
    <submittedName>
        <fullName evidence="2">Uncharacterized protein</fullName>
    </submittedName>
</protein>
<organism evidence="2 3">
    <name type="scientific">Nocardia uniformis</name>
    <dbReference type="NCBI Taxonomy" id="53432"/>
    <lineage>
        <taxon>Bacteria</taxon>
        <taxon>Bacillati</taxon>
        <taxon>Actinomycetota</taxon>
        <taxon>Actinomycetes</taxon>
        <taxon>Mycobacteriales</taxon>
        <taxon>Nocardiaceae</taxon>
        <taxon>Nocardia</taxon>
    </lineage>
</organism>
<gene>
    <name evidence="2" type="ORF">HLB23_14675</name>
</gene>
<evidence type="ECO:0000313" key="3">
    <source>
        <dbReference type="Proteomes" id="UP000586827"/>
    </source>
</evidence>
<name>A0A849C427_9NOCA</name>
<keyword evidence="1" id="KW-1133">Transmembrane helix</keyword>
<dbReference type="Proteomes" id="UP000586827">
    <property type="component" value="Unassembled WGS sequence"/>
</dbReference>
<sequence>MASDDQLQQEPGAQSFRKPGFFTLRAPSRFEMVFLVILTLVAAPSVFNLARGECNQLTWAGVLCWLVSISVAVLWVLNLSALLRDRVGRHRA</sequence>
<comment type="caution">
    <text evidence="2">The sequence shown here is derived from an EMBL/GenBank/DDBJ whole genome shotgun (WGS) entry which is preliminary data.</text>
</comment>
<evidence type="ECO:0000313" key="2">
    <source>
        <dbReference type="EMBL" id="NNH71095.1"/>
    </source>
</evidence>